<dbReference type="Proteomes" id="UP000315783">
    <property type="component" value="Unassembled WGS sequence"/>
</dbReference>
<dbReference type="InterPro" id="IPR023213">
    <property type="entry name" value="CAT-like_dom_sf"/>
</dbReference>
<proteinExistence type="predicted"/>
<organism evidence="1 2">
    <name type="scientific">Cordyceps javanica</name>
    <dbReference type="NCBI Taxonomy" id="43265"/>
    <lineage>
        <taxon>Eukaryota</taxon>
        <taxon>Fungi</taxon>
        <taxon>Dikarya</taxon>
        <taxon>Ascomycota</taxon>
        <taxon>Pezizomycotina</taxon>
        <taxon>Sordariomycetes</taxon>
        <taxon>Hypocreomycetidae</taxon>
        <taxon>Hypocreales</taxon>
        <taxon>Cordycipitaceae</taxon>
        <taxon>Cordyceps</taxon>
    </lineage>
</organism>
<comment type="caution">
    <text evidence="1">The sequence shown here is derived from an EMBL/GenBank/DDBJ whole genome shotgun (WGS) entry which is preliminary data.</text>
</comment>
<dbReference type="PANTHER" id="PTHR42034">
    <property type="entry name" value="CHROMOSOME 7, WHOLE GENOME SHOTGUN SEQUENCE-RELATED"/>
    <property type="match status" value="1"/>
</dbReference>
<accession>A0A545VZG1</accession>
<sequence length="447" mass="49554">MAEQNVWTETNGVWKRSLGAMETFYLSLASPVGQPVHWMIGCGVSVAYRGDDKVDVESALKQAWKDTRLRFPGLSATVDPVEKQVVVGPRDAASVDAWLEKSFIVHDGVEADDLFASFKSQLCITVHFLRDRGELVVQAQHVLLDGRGILSVLDAMFSTLSGRRSGDAAQPSGDETLSKSLDSWLSFSQVPSPQDIEAAQSLFARFMQEKPVALPDVDFARTPKRPVHRELRLDLADTQKIVSACRSKGLTVTTAWHAALVIATQKMQSSRGVEGTTYTQFTTIDLRRWFPEPFQRSRDSVACLQTALPFVVDCGEGSSFDTISRGLQHDYRNPFAFARGDLSCLLPGMAMYRQLVESGQVPPNSTPSLSSMGVVDDILKPRYGDWELDGYWVSSTMMTGDFQVYLWTWRGQMVFSACFNDGFYEAERADDILRAISGEMKKGLGVA</sequence>
<reference evidence="1 2" key="1">
    <citation type="journal article" date="2019" name="Appl. Microbiol. Biotechnol.">
        <title>Genome sequence of Isaria javanica and comparative genome analysis insights into family S53 peptidase evolution in fungal entomopathogens.</title>
        <authorList>
            <person name="Lin R."/>
            <person name="Zhang X."/>
            <person name="Xin B."/>
            <person name="Zou M."/>
            <person name="Gao Y."/>
            <person name="Qin F."/>
            <person name="Hu Q."/>
            <person name="Xie B."/>
            <person name="Cheng X."/>
        </authorList>
    </citation>
    <scope>NUCLEOTIDE SEQUENCE [LARGE SCALE GENOMIC DNA]</scope>
    <source>
        <strain evidence="1 2">IJ1G</strain>
    </source>
</reference>
<dbReference type="SUPFAM" id="SSF52777">
    <property type="entry name" value="CoA-dependent acyltransferases"/>
    <property type="match status" value="1"/>
</dbReference>
<keyword evidence="2" id="KW-1185">Reference proteome</keyword>
<dbReference type="Gene3D" id="3.30.559.30">
    <property type="entry name" value="Nonribosomal peptide synthetase, condensation domain"/>
    <property type="match status" value="1"/>
</dbReference>
<dbReference type="OrthoDB" id="10000533at2759"/>
<keyword evidence="1" id="KW-0238">DNA-binding</keyword>
<dbReference type="Gene3D" id="3.30.559.10">
    <property type="entry name" value="Chloramphenicol acetyltransferase-like domain"/>
    <property type="match status" value="1"/>
</dbReference>
<gene>
    <name evidence="1" type="ORF">IF1G_05513</name>
</gene>
<dbReference type="GO" id="GO:0003677">
    <property type="term" value="F:DNA binding"/>
    <property type="evidence" value="ECO:0007669"/>
    <property type="project" value="UniProtKB-KW"/>
</dbReference>
<evidence type="ECO:0000313" key="1">
    <source>
        <dbReference type="EMBL" id="TQV95684.1"/>
    </source>
</evidence>
<evidence type="ECO:0000313" key="2">
    <source>
        <dbReference type="Proteomes" id="UP000315783"/>
    </source>
</evidence>
<dbReference type="PANTHER" id="PTHR42034:SF1">
    <property type="entry name" value="CONDENSATION DOMAIN-CONTAINING PROTEIN"/>
    <property type="match status" value="1"/>
</dbReference>
<protein>
    <submittedName>
        <fullName evidence="1">Myb DNA-binding domain-containing protein</fullName>
    </submittedName>
</protein>
<dbReference type="AlphaFoldDB" id="A0A545VZG1"/>
<name>A0A545VZG1_9HYPO</name>
<dbReference type="EMBL" id="SPUK01000007">
    <property type="protein sequence ID" value="TQV95684.1"/>
    <property type="molecule type" value="Genomic_DNA"/>
</dbReference>